<dbReference type="Proteomes" id="UP001320876">
    <property type="component" value="Unassembled WGS sequence"/>
</dbReference>
<evidence type="ECO:0000313" key="12">
    <source>
        <dbReference type="EMBL" id="MCW1921414.1"/>
    </source>
</evidence>
<proteinExistence type="inferred from homology"/>
<evidence type="ECO:0000256" key="8">
    <source>
        <dbReference type="ARBA" id="ARBA00030407"/>
    </source>
</evidence>
<evidence type="ECO:0000256" key="4">
    <source>
        <dbReference type="ARBA" id="ARBA00013858"/>
    </source>
</evidence>
<gene>
    <name evidence="12" type="ORF">OKA05_02550</name>
</gene>
<comment type="pathway">
    <text evidence="1">Cofactor biosynthesis; molybdopterin biosynthesis.</text>
</comment>
<evidence type="ECO:0000256" key="5">
    <source>
        <dbReference type="ARBA" id="ARBA00023150"/>
    </source>
</evidence>
<comment type="subunit">
    <text evidence="6">Heterotetramer of 2 MoaD subunits and 2 MoaE subunits. Also stable as homodimer. The enzyme changes between these two forms during catalysis.</text>
</comment>
<accession>A0ABT3GEH1</accession>
<keyword evidence="5" id="KW-0501">Molybdenum cofactor biosynthesis</keyword>
<dbReference type="InterPro" id="IPR003448">
    <property type="entry name" value="Mopterin_biosynth_MoaE"/>
</dbReference>
<sequence length="160" mass="18050">MFAIVTDPIDPHALRESILDPAAGGFCSFEGWVRNHHQGQAVLSLEYEAYRSLAEKEGTRIVHEARERFEILHARCQHRVGSLAIGELAVGVIVAAAHRDAAFDACRYIIDEVKFRVPIWKKEHFADGTSGWVRCDHCHEAGHRHHHDHGHGQVHHARHG</sequence>
<evidence type="ECO:0000256" key="6">
    <source>
        <dbReference type="ARBA" id="ARBA00026066"/>
    </source>
</evidence>
<evidence type="ECO:0000313" key="13">
    <source>
        <dbReference type="Proteomes" id="UP001320876"/>
    </source>
</evidence>
<comment type="caution">
    <text evidence="12">The sequence shown here is derived from an EMBL/GenBank/DDBJ whole genome shotgun (WGS) entry which is preliminary data.</text>
</comment>
<dbReference type="EC" id="2.8.1.12" evidence="3"/>
<protein>
    <recommendedName>
        <fullName evidence="4">Molybdopterin synthase catalytic subunit</fullName>
        <ecNumber evidence="3">2.8.1.12</ecNumber>
    </recommendedName>
    <alternativeName>
        <fullName evidence="9">MPT synthase subunit 2</fullName>
    </alternativeName>
    <alternativeName>
        <fullName evidence="7">Molybdenum cofactor biosynthesis protein E</fullName>
    </alternativeName>
    <alternativeName>
        <fullName evidence="8">Molybdopterin-converting factor large subunit</fullName>
    </alternativeName>
    <alternativeName>
        <fullName evidence="10">Molybdopterin-converting factor subunit 2</fullName>
    </alternativeName>
</protein>
<dbReference type="InterPro" id="IPR036563">
    <property type="entry name" value="MoaE_sf"/>
</dbReference>
<evidence type="ECO:0000256" key="1">
    <source>
        <dbReference type="ARBA" id="ARBA00005046"/>
    </source>
</evidence>
<dbReference type="PANTHER" id="PTHR23404">
    <property type="entry name" value="MOLYBDOPTERIN SYNTHASE RELATED"/>
    <property type="match status" value="1"/>
</dbReference>
<organism evidence="12 13">
    <name type="scientific">Luteolibacter arcticus</name>
    <dbReference type="NCBI Taxonomy" id="1581411"/>
    <lineage>
        <taxon>Bacteria</taxon>
        <taxon>Pseudomonadati</taxon>
        <taxon>Verrucomicrobiota</taxon>
        <taxon>Verrucomicrobiia</taxon>
        <taxon>Verrucomicrobiales</taxon>
        <taxon>Verrucomicrobiaceae</taxon>
        <taxon>Luteolibacter</taxon>
    </lineage>
</organism>
<evidence type="ECO:0000256" key="7">
    <source>
        <dbReference type="ARBA" id="ARBA00029745"/>
    </source>
</evidence>
<dbReference type="EMBL" id="JAPDDT010000001">
    <property type="protein sequence ID" value="MCW1921414.1"/>
    <property type="molecule type" value="Genomic_DNA"/>
</dbReference>
<dbReference type="Gene3D" id="3.90.1170.40">
    <property type="entry name" value="Molybdopterin biosynthesis MoaE subunit"/>
    <property type="match status" value="1"/>
</dbReference>
<dbReference type="RefSeq" id="WP_264485523.1">
    <property type="nucleotide sequence ID" value="NZ_JAPDDT010000001.1"/>
</dbReference>
<evidence type="ECO:0000256" key="10">
    <source>
        <dbReference type="ARBA" id="ARBA00032474"/>
    </source>
</evidence>
<name>A0ABT3GEH1_9BACT</name>
<comment type="similarity">
    <text evidence="2">Belongs to the MoaE family.</text>
</comment>
<comment type="catalytic activity">
    <reaction evidence="11">
        <text>2 [molybdopterin-synthase sulfur-carrier protein]-C-terminal-Gly-aminoethanethioate + cyclic pyranopterin phosphate + H2O = molybdopterin + 2 [molybdopterin-synthase sulfur-carrier protein]-C-terminal Gly-Gly + 2 H(+)</text>
        <dbReference type="Rhea" id="RHEA:26333"/>
        <dbReference type="Rhea" id="RHEA-COMP:12202"/>
        <dbReference type="Rhea" id="RHEA-COMP:19907"/>
        <dbReference type="ChEBI" id="CHEBI:15377"/>
        <dbReference type="ChEBI" id="CHEBI:15378"/>
        <dbReference type="ChEBI" id="CHEBI:58698"/>
        <dbReference type="ChEBI" id="CHEBI:59648"/>
        <dbReference type="ChEBI" id="CHEBI:90778"/>
        <dbReference type="ChEBI" id="CHEBI:232372"/>
        <dbReference type="EC" id="2.8.1.12"/>
    </reaction>
</comment>
<dbReference type="CDD" id="cd00756">
    <property type="entry name" value="MoaE"/>
    <property type="match status" value="1"/>
</dbReference>
<evidence type="ECO:0000256" key="3">
    <source>
        <dbReference type="ARBA" id="ARBA00011950"/>
    </source>
</evidence>
<keyword evidence="13" id="KW-1185">Reference proteome</keyword>
<evidence type="ECO:0000256" key="9">
    <source>
        <dbReference type="ARBA" id="ARBA00030781"/>
    </source>
</evidence>
<evidence type="ECO:0000256" key="2">
    <source>
        <dbReference type="ARBA" id="ARBA00005426"/>
    </source>
</evidence>
<dbReference type="SUPFAM" id="SSF54690">
    <property type="entry name" value="Molybdopterin synthase subunit MoaE"/>
    <property type="match status" value="1"/>
</dbReference>
<reference evidence="12 13" key="1">
    <citation type="submission" date="2022-10" db="EMBL/GenBank/DDBJ databases">
        <title>Luteolibacter arcticus strain CCTCC AB 2014275, whole genome shotgun sequencing project.</title>
        <authorList>
            <person name="Zhao G."/>
            <person name="Shen L."/>
        </authorList>
    </citation>
    <scope>NUCLEOTIDE SEQUENCE [LARGE SCALE GENOMIC DNA]</scope>
    <source>
        <strain evidence="12 13">CCTCC AB 2014275</strain>
    </source>
</reference>
<dbReference type="Pfam" id="PF02391">
    <property type="entry name" value="MoaE"/>
    <property type="match status" value="1"/>
</dbReference>
<evidence type="ECO:0000256" key="11">
    <source>
        <dbReference type="ARBA" id="ARBA00049878"/>
    </source>
</evidence>